<proteinExistence type="predicted"/>
<gene>
    <name evidence="2" type="ORF">MW290_12655</name>
</gene>
<name>A0ABY4S4I4_AQUTE</name>
<dbReference type="EMBL" id="CP097635">
    <property type="protein sequence ID" value="URI06746.1"/>
    <property type="molecule type" value="Genomic_DNA"/>
</dbReference>
<organism evidence="2 3">
    <name type="scientific">Aquincola tertiaricarbonis</name>
    <dbReference type="NCBI Taxonomy" id="391953"/>
    <lineage>
        <taxon>Bacteria</taxon>
        <taxon>Pseudomonadati</taxon>
        <taxon>Pseudomonadota</taxon>
        <taxon>Betaproteobacteria</taxon>
        <taxon>Burkholderiales</taxon>
        <taxon>Sphaerotilaceae</taxon>
        <taxon>Aquincola</taxon>
    </lineage>
</organism>
<protein>
    <submittedName>
        <fullName evidence="2">TagK domain-containing protein</fullName>
    </submittedName>
</protein>
<dbReference type="RefSeq" id="WP_250195009.1">
    <property type="nucleotide sequence ID" value="NZ_CP097635.1"/>
</dbReference>
<keyword evidence="3" id="KW-1185">Reference proteome</keyword>
<feature type="region of interest" description="Disordered" evidence="1">
    <location>
        <begin position="279"/>
        <end position="298"/>
    </location>
</feature>
<dbReference type="InterPro" id="IPR047914">
    <property type="entry name" value="TagK-like_C"/>
</dbReference>
<reference evidence="2" key="1">
    <citation type="submission" date="2022-05" db="EMBL/GenBank/DDBJ databases">
        <title>An RpoN-dependent PEP-CTERM gene is involved in floc formation of an Aquincola tertiaricarbonis strain.</title>
        <authorList>
            <person name="Qiu D."/>
            <person name="Xia M."/>
        </authorList>
    </citation>
    <scope>NUCLEOTIDE SEQUENCE</scope>
    <source>
        <strain evidence="2">RN12</strain>
    </source>
</reference>
<dbReference type="NCBIfam" id="NF033419">
    <property type="entry name" value="T6SS_TagK_dom"/>
    <property type="match status" value="1"/>
</dbReference>
<sequence length="298" mass="32520">MSALLEDLALPLQPLADEAQVRFHRAWGLEASAVAVEHRCQELRCSLNGQWLPPQQLVWLQQGDVLDVGLYRLELDGRPPDADTPASPVACDPAAAAPLADLDLTRLADAPHRQGPPLLRPASAAPASLVDLLGRQDGQPADAPAIAAITAAPARREDELLDQWHQRYLQRLQSPDAALRDDEEWAHLSLEEVTHRVDAFDQLKDAEEAKSPLAHLLGQNDSIEAVLSQLDAHGPVDLFAQGEPPNVLHLFAPAGWARTQRHERLPSLTRLEHHGISLDSAVPLGTELRQPPPDEKAP</sequence>
<accession>A0ABY4S4I4</accession>
<evidence type="ECO:0000313" key="3">
    <source>
        <dbReference type="Proteomes" id="UP001056201"/>
    </source>
</evidence>
<evidence type="ECO:0000313" key="2">
    <source>
        <dbReference type="EMBL" id="URI06746.1"/>
    </source>
</evidence>
<evidence type="ECO:0000256" key="1">
    <source>
        <dbReference type="SAM" id="MobiDB-lite"/>
    </source>
</evidence>
<dbReference type="Proteomes" id="UP001056201">
    <property type="component" value="Chromosome 1"/>
</dbReference>